<evidence type="ECO:0000256" key="1">
    <source>
        <dbReference type="SAM" id="MobiDB-lite"/>
    </source>
</evidence>
<feature type="compositionally biased region" description="Acidic residues" evidence="1">
    <location>
        <begin position="146"/>
        <end position="158"/>
    </location>
</feature>
<feature type="region of interest" description="Disordered" evidence="1">
    <location>
        <begin position="310"/>
        <end position="332"/>
    </location>
</feature>
<dbReference type="GeneID" id="83206834"/>
<dbReference type="OrthoDB" id="4461621at2759"/>
<feature type="compositionally biased region" description="Basic and acidic residues" evidence="1">
    <location>
        <begin position="159"/>
        <end position="169"/>
    </location>
</feature>
<evidence type="ECO:0000313" key="3">
    <source>
        <dbReference type="Proteomes" id="UP001150941"/>
    </source>
</evidence>
<evidence type="ECO:0000313" key="2">
    <source>
        <dbReference type="EMBL" id="KAJ5217227.1"/>
    </source>
</evidence>
<protein>
    <submittedName>
        <fullName evidence="2">Uncharacterized protein</fullName>
    </submittedName>
</protein>
<name>A0A9W9NCA7_9EURO</name>
<dbReference type="Proteomes" id="UP001150941">
    <property type="component" value="Unassembled WGS sequence"/>
</dbReference>
<sequence>MDPSASKYHVSVGIPPATADKALLLVILADFDEAHKKKLIEHLQSPDANYVIEPWCPSPSVLRLLAPQTDRRDSLSTLYALAILAHRAGREGFIVADEATKRRVEGHFPVRGERAVISVVMVAVRKDESTGRLRVIVKRESMRGEDDSEEGDIEEEADGSEREREREGQKFDLSTALRSFEVKYDFQNAQRLDKEPAIYFELGFELHDPEDLPFTPCTADYFAFEASTNGLVQAMAESTPLPPELVMDVTARANRQIGEPIPLPEDLQTAHTDPVINILVCFPTTEGQRAELQAVLQKAVHERFEDLALQRKNEKGDQDADENKANEGALEDECQEPSVRLIPWEKDHKPSRRDITIMHEGLISKIEWEHYRKKFKAPYILSATIQGEDLLSCQLLSICETTLGLGVYWTSLRDIVKQKQCSDEWEACGKFEDNVELLPYPKIQTGFDKPFYPTPRPGYPAGRYLSLALIFLTNKLTRSQIESIYKEVVQLGQYDDPSFRKVVCPVPWKEGEEDAEDGTVEDMYRLYQEYRERCEGSVVFVDQQSAVDHKVIVTGALSFSSYGRPDVDELLKDVPNAKFRGFQYGRKKGREAWCVWANISLGNMDIEECFDDESDVNTYLRPDWPYHHKLDEFGDWVDSDAGEDEG</sequence>
<proteinExistence type="predicted"/>
<dbReference type="AlphaFoldDB" id="A0A9W9NCA7"/>
<organism evidence="2 3">
    <name type="scientific">Penicillium chermesinum</name>
    <dbReference type="NCBI Taxonomy" id="63820"/>
    <lineage>
        <taxon>Eukaryota</taxon>
        <taxon>Fungi</taxon>
        <taxon>Dikarya</taxon>
        <taxon>Ascomycota</taxon>
        <taxon>Pezizomycotina</taxon>
        <taxon>Eurotiomycetes</taxon>
        <taxon>Eurotiomycetidae</taxon>
        <taxon>Eurotiales</taxon>
        <taxon>Aspergillaceae</taxon>
        <taxon>Penicillium</taxon>
    </lineage>
</organism>
<reference evidence="2" key="1">
    <citation type="submission" date="2022-11" db="EMBL/GenBank/DDBJ databases">
        <authorList>
            <person name="Petersen C."/>
        </authorList>
    </citation>
    <scope>NUCLEOTIDE SEQUENCE</scope>
    <source>
        <strain evidence="2">IBT 19713</strain>
    </source>
</reference>
<reference evidence="2" key="2">
    <citation type="journal article" date="2023" name="IMA Fungus">
        <title>Comparative genomic study of the Penicillium genus elucidates a diverse pangenome and 15 lateral gene transfer events.</title>
        <authorList>
            <person name="Petersen C."/>
            <person name="Sorensen T."/>
            <person name="Nielsen M.R."/>
            <person name="Sondergaard T.E."/>
            <person name="Sorensen J.L."/>
            <person name="Fitzpatrick D.A."/>
            <person name="Frisvad J.C."/>
            <person name="Nielsen K.L."/>
        </authorList>
    </citation>
    <scope>NUCLEOTIDE SEQUENCE</scope>
    <source>
        <strain evidence="2">IBT 19713</strain>
    </source>
</reference>
<gene>
    <name evidence="2" type="ORF">N7468_010235</name>
</gene>
<feature type="compositionally biased region" description="Basic and acidic residues" evidence="1">
    <location>
        <begin position="310"/>
        <end position="325"/>
    </location>
</feature>
<accession>A0A9W9NCA7</accession>
<keyword evidence="3" id="KW-1185">Reference proteome</keyword>
<feature type="region of interest" description="Disordered" evidence="1">
    <location>
        <begin position="143"/>
        <end position="169"/>
    </location>
</feature>
<dbReference type="EMBL" id="JAPQKS010000008">
    <property type="protein sequence ID" value="KAJ5217227.1"/>
    <property type="molecule type" value="Genomic_DNA"/>
</dbReference>
<comment type="caution">
    <text evidence="2">The sequence shown here is derived from an EMBL/GenBank/DDBJ whole genome shotgun (WGS) entry which is preliminary data.</text>
</comment>
<dbReference type="RefSeq" id="XP_058326098.1">
    <property type="nucleotide sequence ID" value="XM_058479530.1"/>
</dbReference>